<keyword evidence="3" id="KW-1185">Reference proteome</keyword>
<proteinExistence type="predicted"/>
<evidence type="ECO:0000256" key="1">
    <source>
        <dbReference type="SAM" id="MobiDB-lite"/>
    </source>
</evidence>
<evidence type="ECO:0000313" key="3">
    <source>
        <dbReference type="Proteomes" id="UP000070121"/>
    </source>
</evidence>
<name>A0A135V980_9PEZI</name>
<reference evidence="2 3" key="1">
    <citation type="submission" date="2014-02" db="EMBL/GenBank/DDBJ databases">
        <title>The genome sequence of Colletotrichum salicis CBS 607.94.</title>
        <authorList>
            <person name="Baroncelli R."/>
            <person name="Thon M.R."/>
        </authorList>
    </citation>
    <scope>NUCLEOTIDE SEQUENCE [LARGE SCALE GENOMIC DNA]</scope>
    <source>
        <strain evidence="2 3">CBS 607.94</strain>
    </source>
</reference>
<evidence type="ECO:0000313" key="2">
    <source>
        <dbReference type="EMBL" id="KXH69256.1"/>
    </source>
</evidence>
<dbReference type="EMBL" id="JFFI01000140">
    <property type="protein sequence ID" value="KXH69256.1"/>
    <property type="molecule type" value="Genomic_DNA"/>
</dbReference>
<organism evidence="2 3">
    <name type="scientific">Colletotrichum salicis</name>
    <dbReference type="NCBI Taxonomy" id="1209931"/>
    <lineage>
        <taxon>Eukaryota</taxon>
        <taxon>Fungi</taxon>
        <taxon>Dikarya</taxon>
        <taxon>Ascomycota</taxon>
        <taxon>Pezizomycotina</taxon>
        <taxon>Sordariomycetes</taxon>
        <taxon>Hypocreomycetidae</taxon>
        <taxon>Glomerellales</taxon>
        <taxon>Glomerellaceae</taxon>
        <taxon>Colletotrichum</taxon>
        <taxon>Colletotrichum acutatum species complex</taxon>
    </lineage>
</organism>
<feature type="region of interest" description="Disordered" evidence="1">
    <location>
        <begin position="31"/>
        <end position="53"/>
    </location>
</feature>
<comment type="caution">
    <text evidence="2">The sequence shown here is derived from an EMBL/GenBank/DDBJ whole genome shotgun (WGS) entry which is preliminary data.</text>
</comment>
<dbReference type="AlphaFoldDB" id="A0A135V980"/>
<accession>A0A135V980</accession>
<dbReference type="Proteomes" id="UP000070121">
    <property type="component" value="Unassembled WGS sequence"/>
</dbReference>
<gene>
    <name evidence="2" type="ORF">CSAL01_01734</name>
</gene>
<sequence length="114" mass="12462">MPSAPFPDHGDAPLEPIISMLATYLDLASAPSSSLPFSANDDDNEGESNNSSALSQAVAAAYTKIPTFISHFCIHDAPSFLRFANDLLTWVPSEGCEGRDIYDVLCEDRPRRDW</sequence>
<protein>
    <submittedName>
        <fullName evidence="2">Uncharacterized protein</fullName>
    </submittedName>
</protein>